<name>X1CMU3_9ZZZZ</name>
<organism evidence="1">
    <name type="scientific">marine sediment metagenome</name>
    <dbReference type="NCBI Taxonomy" id="412755"/>
    <lineage>
        <taxon>unclassified sequences</taxon>
        <taxon>metagenomes</taxon>
        <taxon>ecological metagenomes</taxon>
    </lineage>
</organism>
<accession>X1CMU3</accession>
<dbReference type="EMBL" id="BART01033662">
    <property type="protein sequence ID" value="GAH09771.1"/>
    <property type="molecule type" value="Genomic_DNA"/>
</dbReference>
<comment type="caution">
    <text evidence="1">The sequence shown here is derived from an EMBL/GenBank/DDBJ whole genome shotgun (WGS) entry which is preliminary data.</text>
</comment>
<gene>
    <name evidence="1" type="ORF">S01H4_57768</name>
</gene>
<sequence>VAKATRKVAVEVYRARMGTVRPTGRRGTSEVWKRMRRGDKIIYEINKKNKVVKEILDEVSPPTSWTNKLFHVIETTVPYRLILMDNSEVEDCHVKLLPEANIPSQELINLCVEFYKRYRDNSRAHEVAIDLTLAMEPFNTHPAYRAALDSLDRRCDDNRQGS</sequence>
<evidence type="ECO:0000313" key="1">
    <source>
        <dbReference type="EMBL" id="GAH09771.1"/>
    </source>
</evidence>
<proteinExistence type="predicted"/>
<dbReference type="AlphaFoldDB" id="X1CMU3"/>
<protein>
    <submittedName>
        <fullName evidence="1">Uncharacterized protein</fullName>
    </submittedName>
</protein>
<feature type="non-terminal residue" evidence="1">
    <location>
        <position position="1"/>
    </location>
</feature>
<reference evidence="1" key="1">
    <citation type="journal article" date="2014" name="Front. Microbiol.">
        <title>High frequency of phylogenetically diverse reductive dehalogenase-homologous genes in deep subseafloor sedimentary metagenomes.</title>
        <authorList>
            <person name="Kawai M."/>
            <person name="Futagami T."/>
            <person name="Toyoda A."/>
            <person name="Takaki Y."/>
            <person name="Nishi S."/>
            <person name="Hori S."/>
            <person name="Arai W."/>
            <person name="Tsubouchi T."/>
            <person name="Morono Y."/>
            <person name="Uchiyama I."/>
            <person name="Ito T."/>
            <person name="Fujiyama A."/>
            <person name="Inagaki F."/>
            <person name="Takami H."/>
        </authorList>
    </citation>
    <scope>NUCLEOTIDE SEQUENCE</scope>
    <source>
        <strain evidence="1">Expedition CK06-06</strain>
    </source>
</reference>